<sequence>MSSLVSLQCT</sequence>
<proteinExistence type="predicted"/>
<organism evidence="1">
    <name type="scientific">Anguilla anguilla</name>
    <name type="common">European freshwater eel</name>
    <name type="synonym">Muraena anguilla</name>
    <dbReference type="NCBI Taxonomy" id="7936"/>
    <lineage>
        <taxon>Eukaryota</taxon>
        <taxon>Metazoa</taxon>
        <taxon>Chordata</taxon>
        <taxon>Craniata</taxon>
        <taxon>Vertebrata</taxon>
        <taxon>Euteleostomi</taxon>
        <taxon>Actinopterygii</taxon>
        <taxon>Neopterygii</taxon>
        <taxon>Teleostei</taxon>
        <taxon>Anguilliformes</taxon>
        <taxon>Anguillidae</taxon>
        <taxon>Anguilla</taxon>
    </lineage>
</organism>
<reference evidence="1" key="1">
    <citation type="submission" date="2014-11" db="EMBL/GenBank/DDBJ databases">
        <authorList>
            <person name="Amaro Gonzalez C."/>
        </authorList>
    </citation>
    <scope>NUCLEOTIDE SEQUENCE</scope>
</reference>
<accession>A0A0E9W1S0</accession>
<protein>
    <submittedName>
        <fullName evidence="1">Uncharacterized protein</fullName>
    </submittedName>
</protein>
<dbReference type="EMBL" id="GBXM01024285">
    <property type="protein sequence ID" value="JAH84292.1"/>
    <property type="molecule type" value="Transcribed_RNA"/>
</dbReference>
<name>A0A0E9W1S0_ANGAN</name>
<reference evidence="1" key="2">
    <citation type="journal article" date="2015" name="Fish Shellfish Immunol.">
        <title>Early steps in the European eel (Anguilla anguilla)-Vibrio vulnificus interaction in the gills: Role of the RtxA13 toxin.</title>
        <authorList>
            <person name="Callol A."/>
            <person name="Pajuelo D."/>
            <person name="Ebbesson L."/>
            <person name="Teles M."/>
            <person name="MacKenzie S."/>
            <person name="Amaro C."/>
        </authorList>
    </citation>
    <scope>NUCLEOTIDE SEQUENCE</scope>
</reference>
<evidence type="ECO:0000313" key="1">
    <source>
        <dbReference type="EMBL" id="JAH84292.1"/>
    </source>
</evidence>